<keyword evidence="1" id="KW-0472">Membrane</keyword>
<evidence type="ECO:0000313" key="2">
    <source>
        <dbReference type="EMBL" id="SFQ04107.1"/>
    </source>
</evidence>
<feature type="transmembrane region" description="Helical" evidence="1">
    <location>
        <begin position="31"/>
        <end position="52"/>
    </location>
</feature>
<accession>A0A1I5V9U8</accession>
<dbReference type="AlphaFoldDB" id="A0A1I5V9U8"/>
<dbReference type="OrthoDB" id="2440830at2"/>
<feature type="transmembrane region" description="Helical" evidence="1">
    <location>
        <begin position="6"/>
        <end position="24"/>
    </location>
</feature>
<dbReference type="RefSeq" id="WP_093534258.1">
    <property type="nucleotide sequence ID" value="NZ_FOXU01000001.1"/>
</dbReference>
<proteinExistence type="predicted"/>
<reference evidence="3" key="1">
    <citation type="submission" date="2016-10" db="EMBL/GenBank/DDBJ databases">
        <authorList>
            <person name="Varghese N."/>
            <person name="Submissions S."/>
        </authorList>
    </citation>
    <scope>NUCLEOTIDE SEQUENCE [LARGE SCALE GENOMIC DNA]</scope>
    <source>
        <strain evidence="3">DSM 11706</strain>
    </source>
</reference>
<protein>
    <submittedName>
        <fullName evidence="2">Uncharacterized protein</fullName>
    </submittedName>
</protein>
<dbReference type="EMBL" id="FOXU01000001">
    <property type="protein sequence ID" value="SFQ04107.1"/>
    <property type="molecule type" value="Genomic_DNA"/>
</dbReference>
<gene>
    <name evidence="2" type="ORF">SAMN05421670_0722</name>
</gene>
<keyword evidence="1" id="KW-1133">Transmembrane helix</keyword>
<evidence type="ECO:0000313" key="3">
    <source>
        <dbReference type="Proteomes" id="UP000198734"/>
    </source>
</evidence>
<keyword evidence="3" id="KW-1185">Reference proteome</keyword>
<keyword evidence="1" id="KW-0812">Transmembrane</keyword>
<sequence length="75" mass="8413">MVKTLAILIITVVIAMFDVPSMWKNKQKKELVVYSVLLFIGSTCLILLAVGVKIPSPVDLFSKTEKLFQSIFQIN</sequence>
<evidence type="ECO:0000256" key="1">
    <source>
        <dbReference type="SAM" id="Phobius"/>
    </source>
</evidence>
<dbReference type="STRING" id="126156.SAMN05421670_0722"/>
<organism evidence="2 3">
    <name type="scientific">Psychrobacillus psychrotolerans</name>
    <dbReference type="NCBI Taxonomy" id="126156"/>
    <lineage>
        <taxon>Bacteria</taxon>
        <taxon>Bacillati</taxon>
        <taxon>Bacillota</taxon>
        <taxon>Bacilli</taxon>
        <taxon>Bacillales</taxon>
        <taxon>Bacillaceae</taxon>
        <taxon>Psychrobacillus</taxon>
    </lineage>
</organism>
<name>A0A1I5V9U8_9BACI</name>
<dbReference type="Proteomes" id="UP000198734">
    <property type="component" value="Unassembled WGS sequence"/>
</dbReference>